<name>A0AAD4TB90_9MAGN</name>
<proteinExistence type="predicted"/>
<protein>
    <submittedName>
        <fullName evidence="1">Uncharacterized protein</fullName>
    </submittedName>
</protein>
<dbReference type="Proteomes" id="UP001202328">
    <property type="component" value="Unassembled WGS sequence"/>
</dbReference>
<dbReference type="EMBL" id="JAJJMB010002020">
    <property type="protein sequence ID" value="KAI3953744.1"/>
    <property type="molecule type" value="Genomic_DNA"/>
</dbReference>
<sequence>MRLLKDHLQKLGVKYGRVLMAIEDVFFVNLWVWTLGLILILEREPSLQLIERDAKVSIQFHFGNFVLPIMLINDVTNRVCMGFEVLFPKSLDFGDIGSITNAWIFNLVQNIRP</sequence>
<evidence type="ECO:0000313" key="2">
    <source>
        <dbReference type="Proteomes" id="UP001202328"/>
    </source>
</evidence>
<accession>A0AAD4TB90</accession>
<keyword evidence="2" id="KW-1185">Reference proteome</keyword>
<reference evidence="1" key="1">
    <citation type="submission" date="2022-04" db="EMBL/GenBank/DDBJ databases">
        <title>A functionally conserved STORR gene fusion in Papaver species that diverged 16.8 million years ago.</title>
        <authorList>
            <person name="Catania T."/>
        </authorList>
    </citation>
    <scope>NUCLEOTIDE SEQUENCE</scope>
    <source>
        <strain evidence="1">S-188037</strain>
    </source>
</reference>
<dbReference type="AlphaFoldDB" id="A0AAD4TB90"/>
<evidence type="ECO:0000313" key="1">
    <source>
        <dbReference type="EMBL" id="KAI3953744.1"/>
    </source>
</evidence>
<organism evidence="1 2">
    <name type="scientific">Papaver atlanticum</name>
    <dbReference type="NCBI Taxonomy" id="357466"/>
    <lineage>
        <taxon>Eukaryota</taxon>
        <taxon>Viridiplantae</taxon>
        <taxon>Streptophyta</taxon>
        <taxon>Embryophyta</taxon>
        <taxon>Tracheophyta</taxon>
        <taxon>Spermatophyta</taxon>
        <taxon>Magnoliopsida</taxon>
        <taxon>Ranunculales</taxon>
        <taxon>Papaveraceae</taxon>
        <taxon>Papaveroideae</taxon>
        <taxon>Papaver</taxon>
    </lineage>
</organism>
<comment type="caution">
    <text evidence="1">The sequence shown here is derived from an EMBL/GenBank/DDBJ whole genome shotgun (WGS) entry which is preliminary data.</text>
</comment>
<gene>
    <name evidence="1" type="ORF">MKW98_017568</name>
</gene>